<proteinExistence type="predicted"/>
<dbReference type="AlphaFoldDB" id="A0A7R9DXH2"/>
<reference evidence="1" key="1">
    <citation type="submission" date="2020-11" db="EMBL/GenBank/DDBJ databases">
        <authorList>
            <person name="Tran Van P."/>
        </authorList>
    </citation>
    <scope>NUCLEOTIDE SEQUENCE</scope>
</reference>
<sequence length="195" mass="20074">MSEEKPPPVHPTEIRTLISPSSAVELNTTSALANYATERKNLRQPGPRGLAPSSTTLACPFHRSGAGPRGRRPHGARVAVPPVGEHEVLDVRGVARVVPDVPQEELARGGRAAPGAGVTPPLPAALGGGVGLCELQQAAPVADDVVPPAAATATHRGAALVRPARRSVLPPPPGPSAICGQTLVIRRGEIHPMTR</sequence>
<accession>A0A7R9DXH2</accession>
<dbReference type="EMBL" id="OB792684">
    <property type="protein sequence ID" value="CAD7423533.1"/>
    <property type="molecule type" value="Genomic_DNA"/>
</dbReference>
<organism evidence="1">
    <name type="scientific">Timema monikensis</name>
    <dbReference type="NCBI Taxonomy" id="170555"/>
    <lineage>
        <taxon>Eukaryota</taxon>
        <taxon>Metazoa</taxon>
        <taxon>Ecdysozoa</taxon>
        <taxon>Arthropoda</taxon>
        <taxon>Hexapoda</taxon>
        <taxon>Insecta</taxon>
        <taxon>Pterygota</taxon>
        <taxon>Neoptera</taxon>
        <taxon>Polyneoptera</taxon>
        <taxon>Phasmatodea</taxon>
        <taxon>Timematodea</taxon>
        <taxon>Timematoidea</taxon>
        <taxon>Timematidae</taxon>
        <taxon>Timema</taxon>
    </lineage>
</organism>
<protein>
    <submittedName>
        <fullName evidence="1">Uncharacterized protein</fullName>
    </submittedName>
</protein>
<name>A0A7R9DXH2_9NEOP</name>
<gene>
    <name evidence="1" type="ORF">TMSB3V08_LOCUS520</name>
</gene>
<evidence type="ECO:0000313" key="1">
    <source>
        <dbReference type="EMBL" id="CAD7423533.1"/>
    </source>
</evidence>